<dbReference type="EMBL" id="FZOR01000045">
    <property type="protein sequence ID" value="SNT56690.1"/>
    <property type="molecule type" value="Genomic_DNA"/>
</dbReference>
<sequence>MSTYWRTVDFRPVATHGWRVLLLKPEQGVDEVPLVGWLVQEEWETHPYDGEHSTGERRIVGAIMTDDCEPETLHGIHGFWAILGPFEPTPSAEDEARFRAEREAVGRAVAEREKAS</sequence>
<evidence type="ECO:0000313" key="1">
    <source>
        <dbReference type="EMBL" id="SNT56690.1"/>
    </source>
</evidence>
<evidence type="ECO:0000313" key="2">
    <source>
        <dbReference type="Proteomes" id="UP000198318"/>
    </source>
</evidence>
<organism evidence="1 2">
    <name type="scientific">Actinomadura meyerae</name>
    <dbReference type="NCBI Taxonomy" id="240840"/>
    <lineage>
        <taxon>Bacteria</taxon>
        <taxon>Bacillati</taxon>
        <taxon>Actinomycetota</taxon>
        <taxon>Actinomycetes</taxon>
        <taxon>Streptosporangiales</taxon>
        <taxon>Thermomonosporaceae</taxon>
        <taxon>Actinomadura</taxon>
    </lineage>
</organism>
<name>A0A239NPI5_9ACTN</name>
<protein>
    <submittedName>
        <fullName evidence="1">Uncharacterized protein</fullName>
    </submittedName>
</protein>
<reference evidence="1 2" key="1">
    <citation type="submission" date="2017-06" db="EMBL/GenBank/DDBJ databases">
        <authorList>
            <person name="Kim H.J."/>
            <person name="Triplett B.A."/>
        </authorList>
    </citation>
    <scope>NUCLEOTIDE SEQUENCE [LARGE SCALE GENOMIC DNA]</scope>
    <source>
        <strain evidence="1 2">DSM 44715</strain>
    </source>
</reference>
<dbReference type="OrthoDB" id="3296226at2"/>
<dbReference type="RefSeq" id="WP_089330112.1">
    <property type="nucleotide sequence ID" value="NZ_FZOR01000045.1"/>
</dbReference>
<dbReference type="Proteomes" id="UP000198318">
    <property type="component" value="Unassembled WGS sequence"/>
</dbReference>
<proteinExistence type="predicted"/>
<accession>A0A239NPI5</accession>
<dbReference type="AlphaFoldDB" id="A0A239NPI5"/>
<keyword evidence="2" id="KW-1185">Reference proteome</keyword>
<gene>
    <name evidence="1" type="ORF">SAMN05443665_104572</name>
</gene>